<organism evidence="2 3">
    <name type="scientific">Diaporthe australafricana</name>
    <dbReference type="NCBI Taxonomy" id="127596"/>
    <lineage>
        <taxon>Eukaryota</taxon>
        <taxon>Fungi</taxon>
        <taxon>Dikarya</taxon>
        <taxon>Ascomycota</taxon>
        <taxon>Pezizomycotina</taxon>
        <taxon>Sordariomycetes</taxon>
        <taxon>Sordariomycetidae</taxon>
        <taxon>Diaporthales</taxon>
        <taxon>Diaporthaceae</taxon>
        <taxon>Diaporthe</taxon>
    </lineage>
</organism>
<dbReference type="Proteomes" id="UP001583177">
    <property type="component" value="Unassembled WGS sequence"/>
</dbReference>
<accession>A0ABR3XAQ4</accession>
<keyword evidence="3" id="KW-1185">Reference proteome</keyword>
<comment type="caution">
    <text evidence="2">The sequence shown here is derived from an EMBL/GenBank/DDBJ whole genome shotgun (WGS) entry which is preliminary data.</text>
</comment>
<evidence type="ECO:0000313" key="3">
    <source>
        <dbReference type="Proteomes" id="UP001583177"/>
    </source>
</evidence>
<protein>
    <submittedName>
        <fullName evidence="2">Uncharacterized protein</fullName>
    </submittedName>
</protein>
<name>A0ABR3XAQ4_9PEZI</name>
<feature type="compositionally biased region" description="Basic and acidic residues" evidence="1">
    <location>
        <begin position="208"/>
        <end position="220"/>
    </location>
</feature>
<feature type="compositionally biased region" description="Low complexity" evidence="1">
    <location>
        <begin position="188"/>
        <end position="207"/>
    </location>
</feature>
<dbReference type="EMBL" id="JAWRVE010000028">
    <property type="protein sequence ID" value="KAL1872745.1"/>
    <property type="molecule type" value="Genomic_DNA"/>
</dbReference>
<gene>
    <name evidence="2" type="ORF">Daus18300_004291</name>
</gene>
<evidence type="ECO:0000256" key="1">
    <source>
        <dbReference type="SAM" id="MobiDB-lite"/>
    </source>
</evidence>
<proteinExistence type="predicted"/>
<evidence type="ECO:0000313" key="2">
    <source>
        <dbReference type="EMBL" id="KAL1872745.1"/>
    </source>
</evidence>
<sequence length="220" mass="24687">MKHSHGRGDFLCAVPAWVADVNHEFSPFCLDCDTSYRINGDRLDSASNLYLAFETKRDQWIYKGKLSEEDTEVINQDMEAKRGLFHDVTNGGPNNASYGALGALLEEYTERWDKFVNEKLEAKLQQARQKQDAAIWAEARLGTNLSDAMETQIYPAGFLSQQRSSDRSRSGDNNGSSSSSRHRPRNYGSSSRHQGSSSRHQGSSSGSHGRDRKDRNCTNM</sequence>
<reference evidence="2 3" key="1">
    <citation type="journal article" date="2024" name="IMA Fungus">
        <title>IMA Genome - F19 : A genome assembly and annotation guide to empower mycologists, including annotated draft genome sequences of Ceratocystis pirilliformis, Diaporthe australafricana, Fusarium ophioides, Paecilomyces lecythidis, and Sporothrix stenoceras.</title>
        <authorList>
            <person name="Aylward J."/>
            <person name="Wilson A.M."/>
            <person name="Visagie C.M."/>
            <person name="Spraker J."/>
            <person name="Barnes I."/>
            <person name="Buitendag C."/>
            <person name="Ceriani C."/>
            <person name="Del Mar Angel L."/>
            <person name="du Plessis D."/>
            <person name="Fuchs T."/>
            <person name="Gasser K."/>
            <person name="Kramer D."/>
            <person name="Li W."/>
            <person name="Munsamy K."/>
            <person name="Piso A."/>
            <person name="Price J.L."/>
            <person name="Sonnekus B."/>
            <person name="Thomas C."/>
            <person name="van der Nest A."/>
            <person name="van Dijk A."/>
            <person name="van Heerden A."/>
            <person name="van Vuuren N."/>
            <person name="Yilmaz N."/>
            <person name="Duong T.A."/>
            <person name="van der Merwe N.A."/>
            <person name="Wingfield M.J."/>
            <person name="Wingfield B.D."/>
        </authorList>
    </citation>
    <scope>NUCLEOTIDE SEQUENCE [LARGE SCALE GENOMIC DNA]</scope>
    <source>
        <strain evidence="2 3">CMW 18300</strain>
    </source>
</reference>
<feature type="region of interest" description="Disordered" evidence="1">
    <location>
        <begin position="158"/>
        <end position="220"/>
    </location>
</feature>